<evidence type="ECO:0000313" key="1">
    <source>
        <dbReference type="EMBL" id="BDC98312.1"/>
    </source>
</evidence>
<proteinExistence type="predicted"/>
<evidence type="ECO:0000313" key="2">
    <source>
        <dbReference type="Proteomes" id="UP001354989"/>
    </source>
</evidence>
<gene>
    <name evidence="1" type="ORF">PEPS_05930</name>
</gene>
<evidence type="ECO:0008006" key="3">
    <source>
        <dbReference type="Google" id="ProtNLM"/>
    </source>
</evidence>
<protein>
    <recommendedName>
        <fullName evidence="3">YtxH domain-containing protein</fullName>
    </recommendedName>
</protein>
<dbReference type="EMBL" id="AP025292">
    <property type="protein sequence ID" value="BDC98312.1"/>
    <property type="molecule type" value="Genomic_DNA"/>
</dbReference>
<reference evidence="1 2" key="1">
    <citation type="submission" date="2021-12" db="EMBL/GenBank/DDBJ databases">
        <title>Genome sequencing of bacteria with rrn-lacking chromosome and rrn-plasmid.</title>
        <authorList>
            <person name="Anda M."/>
            <person name="Iwasaki W."/>
        </authorList>
    </citation>
    <scope>NUCLEOTIDE SEQUENCE [LARGE SCALE GENOMIC DNA]</scope>
    <source>
        <strain evidence="1 2">NBRC 101262</strain>
    </source>
</reference>
<name>A0ABM7VBK8_9BACT</name>
<accession>A0ABM7VBK8</accession>
<keyword evidence="2" id="KW-1185">Reference proteome</keyword>
<dbReference type="Pfam" id="PF12732">
    <property type="entry name" value="YtxH"/>
    <property type="match status" value="1"/>
</dbReference>
<dbReference type="Proteomes" id="UP001354989">
    <property type="component" value="Chromosome"/>
</dbReference>
<dbReference type="RefSeq" id="WP_332922514.1">
    <property type="nucleotide sequence ID" value="NZ_AP025292.1"/>
</dbReference>
<dbReference type="InterPro" id="IPR024623">
    <property type="entry name" value="YtxH"/>
</dbReference>
<sequence length="75" mass="7814">MDNTGKGLLAFLAGVSLGVIAGLLIAPESGADTQGRISRKAREFGDDLGHQADQGRQKINDVADRISKKASGMMS</sequence>
<organism evidence="1 2">
    <name type="scientific">Persicobacter psychrovividus</name>
    <dbReference type="NCBI Taxonomy" id="387638"/>
    <lineage>
        <taxon>Bacteria</taxon>
        <taxon>Pseudomonadati</taxon>
        <taxon>Bacteroidota</taxon>
        <taxon>Cytophagia</taxon>
        <taxon>Cytophagales</taxon>
        <taxon>Persicobacteraceae</taxon>
        <taxon>Persicobacter</taxon>
    </lineage>
</organism>